<accession>A0A1H8VKZ4</accession>
<sequence>MTHRPVALFGSLTLASLLLAGCASNGGLSDEERDRYREAFGMQHEDWSDRPSLFSELFGRDEDSMDEADEDRIAELEAAIAQLEDERSQRDGDRDRVATDTPRQRVGLLLDGETEAAAQAFRDVAPDHPIVLLDNDATRDAMEEAGCTPGELPACAGSLAVYPGLRTIVYVETNGSEVRWSTYDVALEYRHSVRVSELPEVDGGVPEQAWRTFADQALIATVDRLDTAPWHARAFAEEADGWAINAGRDSGLEEGTRLEVRGEPGIVRNPNDRPVGWRPGSRKGVVEVVDFAGDDVAIVELVDGDGPGEGDVLVLGD</sequence>
<dbReference type="EMBL" id="FOEG01000013">
    <property type="protein sequence ID" value="SEP16013.1"/>
    <property type="molecule type" value="Genomic_DNA"/>
</dbReference>
<gene>
    <name evidence="3" type="ORF">SAMN04488052_11347</name>
</gene>
<evidence type="ECO:0000256" key="2">
    <source>
        <dbReference type="SAM" id="SignalP"/>
    </source>
</evidence>
<evidence type="ECO:0000256" key="1">
    <source>
        <dbReference type="SAM" id="Coils"/>
    </source>
</evidence>
<feature type="coiled-coil region" evidence="1">
    <location>
        <begin position="66"/>
        <end position="93"/>
    </location>
</feature>
<reference evidence="3 4" key="1">
    <citation type="submission" date="2016-10" db="EMBL/GenBank/DDBJ databases">
        <authorList>
            <person name="de Groot N.N."/>
        </authorList>
    </citation>
    <scope>NUCLEOTIDE SEQUENCE [LARGE SCALE GENOMIC DNA]</scope>
    <source>
        <strain evidence="3 4">CGMCC 1.6291</strain>
    </source>
</reference>
<feature type="chain" id="PRO_5011674908" evidence="2">
    <location>
        <begin position="21"/>
        <end position="317"/>
    </location>
</feature>
<feature type="signal peptide" evidence="2">
    <location>
        <begin position="1"/>
        <end position="20"/>
    </location>
</feature>
<dbReference type="PROSITE" id="PS51257">
    <property type="entry name" value="PROKAR_LIPOPROTEIN"/>
    <property type="match status" value="1"/>
</dbReference>
<dbReference type="OrthoDB" id="6077974at2"/>
<keyword evidence="1" id="KW-0175">Coiled coil</keyword>
<protein>
    <submittedName>
        <fullName evidence="3">Uncharacterized protein</fullName>
    </submittedName>
</protein>
<dbReference type="AlphaFoldDB" id="A0A1H8VKZ4"/>
<name>A0A1H8VKZ4_9GAMM</name>
<keyword evidence="2" id="KW-0732">Signal</keyword>
<proteinExistence type="predicted"/>
<evidence type="ECO:0000313" key="4">
    <source>
        <dbReference type="Proteomes" id="UP000199657"/>
    </source>
</evidence>
<dbReference type="STRING" id="406100.SAMN04488052_11347"/>
<evidence type="ECO:0000313" key="3">
    <source>
        <dbReference type="EMBL" id="SEP16013.1"/>
    </source>
</evidence>
<dbReference type="RefSeq" id="WP_091646216.1">
    <property type="nucleotide sequence ID" value="NZ_FOEG01000013.1"/>
</dbReference>
<organism evidence="3 4">
    <name type="scientific">Aquisalimonas asiatica</name>
    <dbReference type="NCBI Taxonomy" id="406100"/>
    <lineage>
        <taxon>Bacteria</taxon>
        <taxon>Pseudomonadati</taxon>
        <taxon>Pseudomonadota</taxon>
        <taxon>Gammaproteobacteria</taxon>
        <taxon>Chromatiales</taxon>
        <taxon>Ectothiorhodospiraceae</taxon>
        <taxon>Aquisalimonas</taxon>
    </lineage>
</organism>
<keyword evidence="4" id="KW-1185">Reference proteome</keyword>
<dbReference type="Proteomes" id="UP000199657">
    <property type="component" value="Unassembled WGS sequence"/>
</dbReference>